<dbReference type="GO" id="GO:0016787">
    <property type="term" value="F:hydrolase activity"/>
    <property type="evidence" value="ECO:0007669"/>
    <property type="project" value="UniProtKB-KW"/>
</dbReference>
<dbReference type="InterPro" id="IPR029058">
    <property type="entry name" value="AB_hydrolase_fold"/>
</dbReference>
<dbReference type="SUPFAM" id="SSF53474">
    <property type="entry name" value="alpha/beta-Hydrolases"/>
    <property type="match status" value="1"/>
</dbReference>
<evidence type="ECO:0000313" key="2">
    <source>
        <dbReference type="Proteomes" id="UP000249794"/>
    </source>
</evidence>
<dbReference type="PANTHER" id="PTHR33428">
    <property type="entry name" value="CHLOROPHYLLASE-2, CHLOROPLASTIC"/>
    <property type="match status" value="1"/>
</dbReference>
<dbReference type="PANTHER" id="PTHR33428:SF14">
    <property type="entry name" value="CARBOXYLESTERASE TYPE B DOMAIN-CONTAINING PROTEIN"/>
    <property type="match status" value="1"/>
</dbReference>
<dbReference type="AlphaFoldDB" id="A0A2W4WU88"/>
<accession>A0A2W4WU88</accession>
<proteinExistence type="predicted"/>
<gene>
    <name evidence="1" type="ORF">DCF15_21540</name>
</gene>
<keyword evidence="1" id="KW-0378">Hydrolase</keyword>
<dbReference type="InterPro" id="IPR013424">
    <property type="entry name" value="Ice-binding_C"/>
</dbReference>
<dbReference type="EMBL" id="QBMP01000357">
    <property type="protein sequence ID" value="PZO45449.1"/>
    <property type="molecule type" value="Genomic_DNA"/>
</dbReference>
<protein>
    <submittedName>
        <fullName evidence="1">Alpha/beta hydrolase</fullName>
    </submittedName>
</protein>
<comment type="caution">
    <text evidence="1">The sequence shown here is derived from an EMBL/GenBank/DDBJ whole genome shotgun (WGS) entry which is preliminary data.</text>
</comment>
<organism evidence="1 2">
    <name type="scientific">Phormidesmis priestleyi</name>
    <dbReference type="NCBI Taxonomy" id="268141"/>
    <lineage>
        <taxon>Bacteria</taxon>
        <taxon>Bacillati</taxon>
        <taxon>Cyanobacteriota</taxon>
        <taxon>Cyanophyceae</taxon>
        <taxon>Leptolyngbyales</taxon>
        <taxon>Leptolyngbyaceae</taxon>
        <taxon>Phormidesmis</taxon>
    </lineage>
</organism>
<reference evidence="1 2" key="2">
    <citation type="submission" date="2018-06" db="EMBL/GenBank/DDBJ databases">
        <title>Metagenomic assembly of (sub)arctic Cyanobacteria and their associated microbiome from non-axenic cultures.</title>
        <authorList>
            <person name="Baurain D."/>
        </authorList>
    </citation>
    <scope>NUCLEOTIDE SEQUENCE [LARGE SCALE GENOMIC DNA]</scope>
    <source>
        <strain evidence="1">ULC027bin1</strain>
    </source>
</reference>
<dbReference type="Proteomes" id="UP000249794">
    <property type="component" value="Unassembled WGS sequence"/>
</dbReference>
<evidence type="ECO:0000313" key="1">
    <source>
        <dbReference type="EMBL" id="PZO45449.1"/>
    </source>
</evidence>
<dbReference type="Gene3D" id="3.40.50.1820">
    <property type="entry name" value="alpha/beta hydrolase"/>
    <property type="match status" value="1"/>
</dbReference>
<reference evidence="2" key="1">
    <citation type="submission" date="2018-04" db="EMBL/GenBank/DDBJ databases">
        <authorList>
            <person name="Cornet L."/>
        </authorList>
    </citation>
    <scope>NUCLEOTIDE SEQUENCE [LARGE SCALE GENOMIC DNA]</scope>
</reference>
<sequence>MLQDTFKRLPFPQNAIFKYTSAMAVGIVITAGQLNAATAAPPSFSQPYESFSSYTTINPVNGDSTDIYFPTVDSDSDSVMPVDDLPIVLLLQGAFVDKGFYSDYASQVARYGFAVAVPNHFKTVPGFGDVLASDTSQIQATIDQFIAESNDASSPLRGKVDPQKLGLLGHSIGGAAGLAGIGEICTIQVCSEPFERPEALLGGAFFGANLRDQNNVFLPIDNEGIGIALIQGTQDGRALPVSAANTLEQIQAPPKALVTLDGVNHFGITNVNMPEGTIPDPNQQTRSQAASIETIARWSGLFLRGTLLEDQAALDYVFSNGDGLDPIVTSVVGERMNEQATPIPEPASLMGVGGGLLSMIVLKKRTA</sequence>
<dbReference type="NCBIfam" id="TIGR02595">
    <property type="entry name" value="PEP_CTERM"/>
    <property type="match status" value="1"/>
</dbReference>
<name>A0A2W4WU88_9CYAN</name>